<dbReference type="InterPro" id="IPR043857">
    <property type="entry name" value="DUF5819"/>
</dbReference>
<sequence length="180" mass="20342">MRLIGPARRVLEPYFWQDWQLFGPTPGTSNDLVYLQARIQYGGETVETAPVEVEEAIDRAPRGFRINPTKLPGIMLAFDQTSSHYASAATRIKKLPAAQRKAAQAALDKQYKADFEEMQRFFSARAHSLYPGARILAVQATFKTRPIVSFSERYESPHPKEKLKGLLQTSWMPYVPGVAQ</sequence>
<evidence type="ECO:0000313" key="1">
    <source>
        <dbReference type="EMBL" id="KUN06288.1"/>
    </source>
</evidence>
<comment type="caution">
    <text evidence="1">The sequence shown here is derived from an EMBL/GenBank/DDBJ whole genome shotgun (WGS) entry which is preliminary data.</text>
</comment>
<gene>
    <name evidence="1" type="ORF">AQI95_15490</name>
</gene>
<dbReference type="Proteomes" id="UP000053127">
    <property type="component" value="Unassembled WGS sequence"/>
</dbReference>
<dbReference type="EMBL" id="LMWN01000018">
    <property type="protein sequence ID" value="KUN06288.1"/>
    <property type="molecule type" value="Genomic_DNA"/>
</dbReference>
<organism evidence="1 2">
    <name type="scientific">Streptomyces yokosukanensis</name>
    <dbReference type="NCBI Taxonomy" id="67386"/>
    <lineage>
        <taxon>Bacteria</taxon>
        <taxon>Bacillati</taxon>
        <taxon>Actinomycetota</taxon>
        <taxon>Actinomycetes</taxon>
        <taxon>Kitasatosporales</taxon>
        <taxon>Streptomycetaceae</taxon>
        <taxon>Streptomyces</taxon>
    </lineage>
</organism>
<dbReference type="AlphaFoldDB" id="A0A101P7E4"/>
<dbReference type="STRING" id="67386.AQI95_15490"/>
<reference evidence="1 2" key="1">
    <citation type="submission" date="2015-10" db="EMBL/GenBank/DDBJ databases">
        <title>Draft genome sequence of Streptomyces yokosukanensis DSM 40224, type strain for the species Streptomyces yokosukanensis.</title>
        <authorList>
            <person name="Ruckert C."/>
            <person name="Winkler A."/>
            <person name="Kalinowski J."/>
            <person name="Kampfer P."/>
            <person name="Glaeser S."/>
        </authorList>
    </citation>
    <scope>NUCLEOTIDE SEQUENCE [LARGE SCALE GENOMIC DNA]</scope>
    <source>
        <strain evidence="1 2">DSM 40224</strain>
    </source>
</reference>
<protein>
    <submittedName>
        <fullName evidence="1">Uncharacterized protein</fullName>
    </submittedName>
</protein>
<name>A0A101P7E4_9ACTN</name>
<accession>A0A101P7E4</accession>
<dbReference type="Pfam" id="PF19136">
    <property type="entry name" value="DUF5819"/>
    <property type="match status" value="1"/>
</dbReference>
<keyword evidence="2" id="KW-1185">Reference proteome</keyword>
<proteinExistence type="predicted"/>
<evidence type="ECO:0000313" key="2">
    <source>
        <dbReference type="Proteomes" id="UP000053127"/>
    </source>
</evidence>